<dbReference type="Proteomes" id="UP000886748">
    <property type="component" value="Unassembled WGS sequence"/>
</dbReference>
<name>A0A9D1SS12_9CLOT</name>
<reference evidence="7" key="2">
    <citation type="journal article" date="2021" name="PeerJ">
        <title>Extensive microbial diversity within the chicken gut microbiome revealed by metagenomics and culture.</title>
        <authorList>
            <person name="Gilroy R."/>
            <person name="Ravi A."/>
            <person name="Getino M."/>
            <person name="Pursley I."/>
            <person name="Horton D.L."/>
            <person name="Alikhan N.F."/>
            <person name="Baker D."/>
            <person name="Gharbi K."/>
            <person name="Hall N."/>
            <person name="Watson M."/>
            <person name="Adriaenssens E.M."/>
            <person name="Foster-Nyarko E."/>
            <person name="Jarju S."/>
            <person name="Secka A."/>
            <person name="Antonio M."/>
            <person name="Oren A."/>
            <person name="Chaudhuri R.R."/>
            <person name="La Ragione R."/>
            <person name="Hildebrand F."/>
            <person name="Pallen M.J."/>
        </authorList>
    </citation>
    <scope>NUCLEOTIDE SEQUENCE</scope>
    <source>
        <strain evidence="7">CHK154-7741</strain>
    </source>
</reference>
<dbReference type="SUPFAM" id="SSF144083">
    <property type="entry name" value="Magnesium transport protein CorA, transmembrane region"/>
    <property type="match status" value="1"/>
</dbReference>
<dbReference type="Gene3D" id="1.20.58.340">
    <property type="entry name" value="Magnesium transport protein CorA, transmembrane region"/>
    <property type="match status" value="2"/>
</dbReference>
<keyword evidence="5 6" id="KW-0472">Membrane</keyword>
<feature type="transmembrane region" description="Helical" evidence="6">
    <location>
        <begin position="260"/>
        <end position="279"/>
    </location>
</feature>
<dbReference type="Pfam" id="PF01544">
    <property type="entry name" value="CorA"/>
    <property type="match status" value="1"/>
</dbReference>
<dbReference type="PANTHER" id="PTHR47891:SF2">
    <property type="entry name" value="MAGNESIUM AND COBALT TRANSPORTER"/>
    <property type="match status" value="1"/>
</dbReference>
<feature type="transmembrane region" description="Helical" evidence="6">
    <location>
        <begin position="291"/>
        <end position="312"/>
    </location>
</feature>
<evidence type="ECO:0000256" key="3">
    <source>
        <dbReference type="ARBA" id="ARBA00022692"/>
    </source>
</evidence>
<dbReference type="GO" id="GO:0046873">
    <property type="term" value="F:metal ion transmembrane transporter activity"/>
    <property type="evidence" value="ECO:0007669"/>
    <property type="project" value="InterPro"/>
</dbReference>
<dbReference type="AlphaFoldDB" id="A0A9D1SS12"/>
<accession>A0A9D1SS12</accession>
<sequence length="317" mass="36804">MLQIFKTQEDKTLKELSINEFEQGSWFNLIKPTADEIKQVAAALNIDSDFLRDSLDSEERSRIELDDDKLLIITNIPMMEDENSFDTLPLGVILTPENIVTVSLKENRIISFFNQDTTKLFDTSNRTRFLFQILFRSTKFYLRYLEHINRHTDKIEVELRRTMKNKALFQLLDVQKSLVYFTTALKDNGRVLEKLSRFKKFAGFSNFMEYNEEIEDLMEDVIIENKQAVEMVEMHRNILESMMDAFASIISNNLNIVMKFLTSVTIILAIPTMVSSFWGMNVDVPMAHFHYAFLGILMFSLILAGIIATILAKKGLF</sequence>
<dbReference type="InterPro" id="IPR047199">
    <property type="entry name" value="CorA-like"/>
</dbReference>
<keyword evidence="3 6" id="KW-0812">Transmembrane</keyword>
<protein>
    <submittedName>
        <fullName evidence="7">Magnesium transporter CorA family protein</fullName>
    </submittedName>
</protein>
<dbReference type="GO" id="GO:0016020">
    <property type="term" value="C:membrane"/>
    <property type="evidence" value="ECO:0007669"/>
    <property type="project" value="UniProtKB-SubCell"/>
</dbReference>
<reference evidence="7" key="1">
    <citation type="submission" date="2020-10" db="EMBL/GenBank/DDBJ databases">
        <authorList>
            <person name="Gilroy R."/>
        </authorList>
    </citation>
    <scope>NUCLEOTIDE SEQUENCE</scope>
    <source>
        <strain evidence="7">CHK154-7741</strain>
    </source>
</reference>
<dbReference type="Gene3D" id="3.30.460.20">
    <property type="entry name" value="CorA soluble domain-like"/>
    <property type="match status" value="1"/>
</dbReference>
<evidence type="ECO:0000256" key="5">
    <source>
        <dbReference type="ARBA" id="ARBA00023136"/>
    </source>
</evidence>
<comment type="subcellular location">
    <subcellularLocation>
        <location evidence="1">Membrane</location>
        <topology evidence="1">Multi-pass membrane protein</topology>
    </subcellularLocation>
</comment>
<proteinExistence type="inferred from homology"/>
<evidence type="ECO:0000313" key="7">
    <source>
        <dbReference type="EMBL" id="HIU93024.1"/>
    </source>
</evidence>
<dbReference type="EMBL" id="DVOD01000057">
    <property type="protein sequence ID" value="HIU93024.1"/>
    <property type="molecule type" value="Genomic_DNA"/>
</dbReference>
<dbReference type="PANTHER" id="PTHR47891">
    <property type="entry name" value="TRANSPORTER-RELATED"/>
    <property type="match status" value="1"/>
</dbReference>
<evidence type="ECO:0000256" key="4">
    <source>
        <dbReference type="ARBA" id="ARBA00022989"/>
    </source>
</evidence>
<dbReference type="SUPFAM" id="SSF143865">
    <property type="entry name" value="CorA soluble domain-like"/>
    <property type="match status" value="1"/>
</dbReference>
<dbReference type="InterPro" id="IPR002523">
    <property type="entry name" value="MgTranspt_CorA/ZnTranspt_ZntB"/>
</dbReference>
<dbReference type="InterPro" id="IPR045863">
    <property type="entry name" value="CorA_TM1_TM2"/>
</dbReference>
<keyword evidence="4 6" id="KW-1133">Transmembrane helix</keyword>
<comment type="similarity">
    <text evidence="2">Belongs to the CorA metal ion transporter (MIT) (TC 1.A.35) family.</text>
</comment>
<evidence type="ECO:0000313" key="8">
    <source>
        <dbReference type="Proteomes" id="UP000886748"/>
    </source>
</evidence>
<evidence type="ECO:0000256" key="1">
    <source>
        <dbReference type="ARBA" id="ARBA00004141"/>
    </source>
</evidence>
<evidence type="ECO:0000256" key="2">
    <source>
        <dbReference type="ARBA" id="ARBA00009765"/>
    </source>
</evidence>
<dbReference type="InterPro" id="IPR045861">
    <property type="entry name" value="CorA_cytoplasmic_dom"/>
</dbReference>
<organism evidence="7 8">
    <name type="scientific">Candidatus Limenecus avicola</name>
    <dbReference type="NCBI Taxonomy" id="2840847"/>
    <lineage>
        <taxon>Bacteria</taxon>
        <taxon>Bacillati</taxon>
        <taxon>Bacillota</taxon>
        <taxon>Clostridia</taxon>
        <taxon>Eubacteriales</taxon>
        <taxon>Clostridiaceae</taxon>
        <taxon>Clostridiaceae incertae sedis</taxon>
        <taxon>Candidatus Limenecus</taxon>
    </lineage>
</organism>
<dbReference type="CDD" id="cd12827">
    <property type="entry name" value="EcCorA_ZntB-like_u2"/>
    <property type="match status" value="1"/>
</dbReference>
<evidence type="ECO:0000256" key="6">
    <source>
        <dbReference type="SAM" id="Phobius"/>
    </source>
</evidence>
<gene>
    <name evidence="7" type="ORF">IAD26_07820</name>
</gene>
<comment type="caution">
    <text evidence="7">The sequence shown here is derived from an EMBL/GenBank/DDBJ whole genome shotgun (WGS) entry which is preliminary data.</text>
</comment>